<dbReference type="EMBL" id="JACRTK010000001">
    <property type="protein sequence ID" value="MBC8589653.1"/>
    <property type="molecule type" value="Genomic_DNA"/>
</dbReference>
<organism evidence="2 3">
    <name type="scientific">Wansuia hejianensis</name>
    <dbReference type="NCBI Taxonomy" id="2763667"/>
    <lineage>
        <taxon>Bacteria</taxon>
        <taxon>Bacillati</taxon>
        <taxon>Bacillota</taxon>
        <taxon>Clostridia</taxon>
        <taxon>Lachnospirales</taxon>
        <taxon>Lachnospiraceae</taxon>
        <taxon>Wansuia</taxon>
    </lineage>
</organism>
<feature type="transmembrane region" description="Helical" evidence="1">
    <location>
        <begin position="142"/>
        <end position="160"/>
    </location>
</feature>
<keyword evidence="1" id="KW-0812">Transmembrane</keyword>
<dbReference type="Proteomes" id="UP000601522">
    <property type="component" value="Unassembled WGS sequence"/>
</dbReference>
<keyword evidence="3" id="KW-1185">Reference proteome</keyword>
<keyword evidence="1" id="KW-0472">Membrane</keyword>
<feature type="transmembrane region" description="Helical" evidence="1">
    <location>
        <begin position="82"/>
        <end position="102"/>
    </location>
</feature>
<evidence type="ECO:0000313" key="3">
    <source>
        <dbReference type="Proteomes" id="UP000601522"/>
    </source>
</evidence>
<evidence type="ECO:0000256" key="1">
    <source>
        <dbReference type="SAM" id="Phobius"/>
    </source>
</evidence>
<proteinExistence type="predicted"/>
<evidence type="ECO:0000313" key="2">
    <source>
        <dbReference type="EMBL" id="MBC8589653.1"/>
    </source>
</evidence>
<dbReference type="AlphaFoldDB" id="A0A926ETS4"/>
<keyword evidence="1" id="KW-1133">Transmembrane helix</keyword>
<dbReference type="Pfam" id="PF20122">
    <property type="entry name" value="DUF6512"/>
    <property type="match status" value="1"/>
</dbReference>
<gene>
    <name evidence="2" type="ORF">H8689_00640</name>
</gene>
<feature type="transmembrane region" description="Helical" evidence="1">
    <location>
        <begin position="108"/>
        <end position="130"/>
    </location>
</feature>
<name>A0A926ETS4_9FIRM</name>
<feature type="transmembrane region" description="Helical" evidence="1">
    <location>
        <begin position="12"/>
        <end position="31"/>
    </location>
</feature>
<comment type="caution">
    <text evidence="2">The sequence shown here is derived from an EMBL/GenBank/DDBJ whole genome shotgun (WGS) entry which is preliminary data.</text>
</comment>
<accession>A0A926ETS4</accession>
<reference evidence="2 3" key="1">
    <citation type="submission" date="2020-08" db="EMBL/GenBank/DDBJ databases">
        <title>Genome public.</title>
        <authorList>
            <person name="Liu C."/>
            <person name="Sun Q."/>
        </authorList>
    </citation>
    <scope>NUCLEOTIDE SEQUENCE [LARGE SCALE GENOMIC DNA]</scope>
    <source>
        <strain evidence="2 3">NSJ-26</strain>
    </source>
</reference>
<dbReference type="InterPro" id="IPR045407">
    <property type="entry name" value="DUF6512"/>
</dbReference>
<dbReference type="RefSeq" id="WP_249322471.1">
    <property type="nucleotide sequence ID" value="NZ_JACRTK010000001.1"/>
</dbReference>
<protein>
    <submittedName>
        <fullName evidence="2">Uncharacterized protein</fullName>
    </submittedName>
</protein>
<sequence length="175" mass="20325">MLKYLSLKKWEVVGFFWIIILGSLLHFTFEFSGGSKLVGLFSPVNESVWEHLKLGYFSLTFFMIIEYFFIKNKTKNFFISKFIGIISMFIFIIIVFYSYKAITGSHNVIVDIGSFILGALLCQTISYNIMKKSIRLSDSFGLVMFTLLGLSFMFFTFYPLHLPLFMDSRGFYGIK</sequence>
<feature type="transmembrane region" description="Helical" evidence="1">
    <location>
        <begin position="51"/>
        <end position="70"/>
    </location>
</feature>